<accession>A0ABZ3HE30</accession>
<dbReference type="EMBL" id="CP147920">
    <property type="protein sequence ID" value="XAU16090.1"/>
    <property type="molecule type" value="Genomic_DNA"/>
</dbReference>
<dbReference type="RefSeq" id="WP_345971238.1">
    <property type="nucleotide sequence ID" value="NZ_CP147920.1"/>
</dbReference>
<sequence length="169" mass="19495">MNHHDLDDLKAEFDKFVREKCTTDEKGNPVENEYDAGDAVDDEPVPAFVDELENKLLAPVLSGVYLSRIDIKRISQALDESLPIKERKKMIKALFRHTTSKEWLRGAFDEINNHMDGRILIYRQLGEAFPATKAIFDEHIAKAEKTKRMFDQIVADFEEIEPTDEPMMV</sequence>
<name>A0ABZ3HE30_9BACT</name>
<evidence type="ECO:0000313" key="2">
    <source>
        <dbReference type="Proteomes" id="UP001447842"/>
    </source>
</evidence>
<organism evidence="1 2">
    <name type="scientific">Sulfurimonas diazotrophicus</name>
    <dbReference type="NCBI Taxonomy" id="3131939"/>
    <lineage>
        <taxon>Bacteria</taxon>
        <taxon>Pseudomonadati</taxon>
        <taxon>Campylobacterota</taxon>
        <taxon>Epsilonproteobacteria</taxon>
        <taxon>Campylobacterales</taxon>
        <taxon>Sulfurimonadaceae</taxon>
        <taxon>Sulfurimonas</taxon>
    </lineage>
</organism>
<evidence type="ECO:0000313" key="1">
    <source>
        <dbReference type="EMBL" id="XAU16090.1"/>
    </source>
</evidence>
<proteinExistence type="predicted"/>
<dbReference type="Proteomes" id="UP001447842">
    <property type="component" value="Chromosome"/>
</dbReference>
<keyword evidence="2" id="KW-1185">Reference proteome</keyword>
<protein>
    <submittedName>
        <fullName evidence="1">Uncharacterized protein</fullName>
    </submittedName>
</protein>
<reference evidence="1 2" key="1">
    <citation type="submission" date="2024-03" db="EMBL/GenBank/DDBJ databases">
        <title>Sulfurimonas sp. HSL3-1.</title>
        <authorList>
            <person name="Wang S."/>
        </authorList>
    </citation>
    <scope>NUCLEOTIDE SEQUENCE [LARGE SCALE GENOMIC DNA]</scope>
    <source>
        <strain evidence="1 2">HSL3-1</strain>
    </source>
</reference>
<gene>
    <name evidence="1" type="ORF">WCY31_05125</name>
</gene>